<gene>
    <name evidence="10" type="ORF">B0O95_11715</name>
</gene>
<evidence type="ECO:0000259" key="9">
    <source>
        <dbReference type="Pfam" id="PF21338"/>
    </source>
</evidence>
<comment type="caution">
    <text evidence="10">The sequence shown here is derived from an EMBL/GenBank/DDBJ whole genome shotgun (WGS) entry which is preliminary data.</text>
</comment>
<dbReference type="InterPro" id="IPR013500">
    <property type="entry name" value="TopoI_cat_euk"/>
</dbReference>
<dbReference type="Pfam" id="PF01028">
    <property type="entry name" value="Topoisom_I"/>
    <property type="match status" value="1"/>
</dbReference>
<evidence type="ECO:0000256" key="6">
    <source>
        <dbReference type="ARBA" id="ARBA00023235"/>
    </source>
</evidence>
<dbReference type="OrthoDB" id="9778962at2"/>
<keyword evidence="6 10" id="KW-0413">Isomerase</keyword>
<dbReference type="Gene3D" id="3.90.15.10">
    <property type="entry name" value="Topoisomerase I, Chain A, domain 3"/>
    <property type="match status" value="1"/>
</dbReference>
<evidence type="ECO:0000313" key="10">
    <source>
        <dbReference type="EMBL" id="PPB81929.1"/>
    </source>
</evidence>
<dbReference type="InterPro" id="IPR035447">
    <property type="entry name" value="DNA_topo_I_N_sf"/>
</dbReference>
<dbReference type="Gene3D" id="1.10.132.120">
    <property type="match status" value="1"/>
</dbReference>
<dbReference type="Gene3D" id="3.30.66.10">
    <property type="entry name" value="DNA topoisomerase I domain"/>
    <property type="match status" value="1"/>
</dbReference>
<feature type="domain" description="DNA topoisomerase IB N-terminal" evidence="9">
    <location>
        <begin position="48"/>
        <end position="96"/>
    </location>
</feature>
<dbReference type="EC" id="5.6.2.1" evidence="3"/>
<comment type="catalytic activity">
    <reaction evidence="1">
        <text>ATP-independent breakage of single-stranded DNA, followed by passage and rejoining.</text>
        <dbReference type="EC" id="5.6.2.1"/>
    </reaction>
</comment>
<dbReference type="PROSITE" id="PS52038">
    <property type="entry name" value="TOPO_IB_2"/>
    <property type="match status" value="1"/>
</dbReference>
<protein>
    <recommendedName>
        <fullName evidence="3">DNA topoisomerase</fullName>
        <ecNumber evidence="3">5.6.2.1</ecNumber>
    </recommendedName>
</protein>
<name>A0A2P5K776_9BURK</name>
<dbReference type="EMBL" id="PRDW01000017">
    <property type="protein sequence ID" value="PPB81929.1"/>
    <property type="molecule type" value="Genomic_DNA"/>
</dbReference>
<dbReference type="GO" id="GO:0003917">
    <property type="term" value="F:DNA topoisomerase type I (single strand cut, ATP-independent) activity"/>
    <property type="evidence" value="ECO:0007669"/>
    <property type="project" value="UniProtKB-EC"/>
</dbReference>
<dbReference type="InterPro" id="IPR001631">
    <property type="entry name" value="TopoI"/>
</dbReference>
<keyword evidence="11" id="KW-1185">Reference proteome</keyword>
<reference evidence="10 11" key="1">
    <citation type="submission" date="2018-01" db="EMBL/GenBank/DDBJ databases">
        <title>Genomic Encyclopedia of Type Strains, Phase III (KMG-III): the genomes of soil and plant-associated and newly described type strains.</title>
        <authorList>
            <person name="Whitman W."/>
        </authorList>
    </citation>
    <scope>NUCLEOTIDE SEQUENCE [LARGE SCALE GENOMIC DNA]</scope>
    <source>
        <strain evidence="10 11">HKI456</strain>
    </source>
</reference>
<keyword evidence="5" id="KW-0238">DNA-binding</keyword>
<dbReference type="PRINTS" id="PR00416">
    <property type="entry name" value="EUTPISMRASEI"/>
</dbReference>
<organism evidence="10 11">
    <name type="scientific">Mycetohabitans endofungorum</name>
    <dbReference type="NCBI Taxonomy" id="417203"/>
    <lineage>
        <taxon>Bacteria</taxon>
        <taxon>Pseudomonadati</taxon>
        <taxon>Pseudomonadota</taxon>
        <taxon>Betaproteobacteria</taxon>
        <taxon>Burkholderiales</taxon>
        <taxon>Burkholderiaceae</taxon>
        <taxon>Mycetohabitans</taxon>
    </lineage>
</organism>
<dbReference type="CDD" id="cd00659">
    <property type="entry name" value="Topo_IB_C"/>
    <property type="match status" value="1"/>
</dbReference>
<dbReference type="RefSeq" id="WP_104078362.1">
    <property type="nucleotide sequence ID" value="NZ_CP062179.1"/>
</dbReference>
<evidence type="ECO:0000256" key="3">
    <source>
        <dbReference type="ARBA" id="ARBA00012891"/>
    </source>
</evidence>
<evidence type="ECO:0000313" key="11">
    <source>
        <dbReference type="Proteomes" id="UP000243096"/>
    </source>
</evidence>
<keyword evidence="4" id="KW-0799">Topoisomerase</keyword>
<dbReference type="SUPFAM" id="SSF56349">
    <property type="entry name" value="DNA breaking-rejoining enzymes"/>
    <property type="match status" value="1"/>
</dbReference>
<sequence length="366" mass="42038">MPDTPASTATRATPRRRQRPAPDADACEQLRYVSDTQPGYTRRAVNGRFAYFDTRGTRIRDRARIEHINALAIPPAYTDVWICPDPYGHLQATGRDARGRKQYRYHAAWRMMRDTHKYARMADFARALPKIRARVTRDLQRPGMPREKVAAALVRLLDRTLVRIGSPEYARENRSYGLTTLRKQHLALDTDRMRLRFRGKSGVEHDVDIDDPRIVRIVRRCLDLPGHELFQYVDEYGERHAIGSTDINAYLREISGTGFTAKDYRTWSGSVLALGALRQIPPCNLTRARRHVVDTVRQVADLLRNTPAVCRKCYIHPVVIEAFETGALATLKPLHQHRRLKADEALFASLLHHHARTARAVSRRTR</sequence>
<proteinExistence type="inferred from homology"/>
<evidence type="ECO:0000256" key="2">
    <source>
        <dbReference type="ARBA" id="ARBA00006645"/>
    </source>
</evidence>
<feature type="region of interest" description="Disordered" evidence="7">
    <location>
        <begin position="1"/>
        <end position="24"/>
    </location>
</feature>
<dbReference type="InterPro" id="IPR011010">
    <property type="entry name" value="DNA_brk_join_enz"/>
</dbReference>
<dbReference type="Proteomes" id="UP000243096">
    <property type="component" value="Unassembled WGS sequence"/>
</dbReference>
<evidence type="ECO:0000256" key="7">
    <source>
        <dbReference type="SAM" id="MobiDB-lite"/>
    </source>
</evidence>
<evidence type="ECO:0000259" key="8">
    <source>
        <dbReference type="Pfam" id="PF01028"/>
    </source>
</evidence>
<accession>A0A2P5K776</accession>
<feature type="compositionally biased region" description="Low complexity" evidence="7">
    <location>
        <begin position="1"/>
        <end position="12"/>
    </location>
</feature>
<dbReference type="GO" id="GO:0006265">
    <property type="term" value="P:DNA topological change"/>
    <property type="evidence" value="ECO:0007669"/>
    <property type="project" value="InterPro"/>
</dbReference>
<dbReference type="AlphaFoldDB" id="A0A2P5K776"/>
<dbReference type="GO" id="GO:0003677">
    <property type="term" value="F:DNA binding"/>
    <property type="evidence" value="ECO:0007669"/>
    <property type="project" value="UniProtKB-KW"/>
</dbReference>
<evidence type="ECO:0000256" key="5">
    <source>
        <dbReference type="ARBA" id="ARBA00023125"/>
    </source>
</evidence>
<dbReference type="InterPro" id="IPR049331">
    <property type="entry name" value="Top1B_N_bact"/>
</dbReference>
<dbReference type="SUPFAM" id="SSF55869">
    <property type="entry name" value="DNA topoisomerase I domain"/>
    <property type="match status" value="1"/>
</dbReference>
<dbReference type="InterPro" id="IPR014711">
    <property type="entry name" value="TopoI_cat_a-hlx-sub_euk"/>
</dbReference>
<evidence type="ECO:0000256" key="1">
    <source>
        <dbReference type="ARBA" id="ARBA00000213"/>
    </source>
</evidence>
<evidence type="ECO:0000256" key="4">
    <source>
        <dbReference type="ARBA" id="ARBA00023029"/>
    </source>
</evidence>
<dbReference type="Pfam" id="PF21338">
    <property type="entry name" value="Top1B_N_bact"/>
    <property type="match status" value="1"/>
</dbReference>
<comment type="similarity">
    <text evidence="2">Belongs to the type IB topoisomerase family.</text>
</comment>
<feature type="domain" description="DNA topoisomerase I catalytic core eukaryotic-type" evidence="8">
    <location>
        <begin position="108"/>
        <end position="324"/>
    </location>
</feature>